<evidence type="ECO:0000256" key="4">
    <source>
        <dbReference type="ARBA" id="ARBA00022692"/>
    </source>
</evidence>
<evidence type="ECO:0000256" key="5">
    <source>
        <dbReference type="ARBA" id="ARBA00022989"/>
    </source>
</evidence>
<dbReference type="RefSeq" id="WP_183993272.1">
    <property type="nucleotide sequence ID" value="NZ_BMHW01000006.1"/>
</dbReference>
<reference evidence="11 12" key="1">
    <citation type="submission" date="2020-08" db="EMBL/GenBank/DDBJ databases">
        <title>Genomic Encyclopedia of Type Strains, Phase IV (KMG-IV): sequencing the most valuable type-strain genomes for metagenomic binning, comparative biology and taxonomic classification.</title>
        <authorList>
            <person name="Goeker M."/>
        </authorList>
    </citation>
    <scope>NUCLEOTIDE SEQUENCE [LARGE SCALE GENOMIC DNA]</scope>
    <source>
        <strain evidence="11 12">DSM 100734</strain>
    </source>
</reference>
<dbReference type="GO" id="GO:0005886">
    <property type="term" value="C:plasma membrane"/>
    <property type="evidence" value="ECO:0007669"/>
    <property type="project" value="UniProtKB-SubCell"/>
</dbReference>
<feature type="transmembrane region" description="Helical" evidence="7">
    <location>
        <begin position="138"/>
        <end position="159"/>
    </location>
</feature>
<evidence type="ECO:0000256" key="3">
    <source>
        <dbReference type="ARBA" id="ARBA00022475"/>
    </source>
</evidence>
<gene>
    <name evidence="11" type="ORF">HNQ72_003279</name>
</gene>
<feature type="signal peptide" evidence="8">
    <location>
        <begin position="1"/>
        <end position="19"/>
    </location>
</feature>
<keyword evidence="4 7" id="KW-0812">Transmembrane</keyword>
<dbReference type="EMBL" id="JACHEG010000003">
    <property type="protein sequence ID" value="MBB6163439.1"/>
    <property type="molecule type" value="Genomic_DNA"/>
</dbReference>
<feature type="transmembrane region" description="Helical" evidence="7">
    <location>
        <begin position="165"/>
        <end position="186"/>
    </location>
</feature>
<evidence type="ECO:0000313" key="12">
    <source>
        <dbReference type="Proteomes" id="UP000547879"/>
    </source>
</evidence>
<dbReference type="InterPro" id="IPR011066">
    <property type="entry name" value="MscS_channel_C_sf"/>
</dbReference>
<evidence type="ECO:0000313" key="11">
    <source>
        <dbReference type="EMBL" id="MBB6163439.1"/>
    </source>
</evidence>
<sequence length="644" mass="69743">MKWLALSLFLLLAAAPAYSQPAPPLPEKIEALTTLLQDPEVQSWIKRAEDKSTPSPTPSSEPSISTWETAIRTRMDRIAAAIPRIPAEVLKAAKRVREDAVSNGYAPVFLMFSGLILVGMIVERLYLRMRSHADNGIYGLLSVFVFAVPLAIIFFAVHWPPLVRVALLVYLIAFVGFRLASALVVLAVPREGLIRAQILVGAAVLAIANSVAGSLIGIDQDVVDALSYLSSILLLALLLEAVWSVRTRSLQRRFTLTFAMVVIWALWCLGLKGLFWIGAFALILPATLQSVGKAALRLVPNATGMRSVLITRGARAAIIVVALAWLVFVWKMNPEGLAQRDPALSAVFYGLLKSVAVVLVADLLWHMAKCWIDGQLVTSDETGLTPQETSRRGRLRTLLPILRNALAAVGLTITVLLVLAELGVEIGPLIAGAGVFGVAIGFGSQTLVKDVISGVFYMLDDAFRVGEYIQAKSYKGTVEGFSLRSVRLRHHRGPIFTVPFGELGAVENMSRDWGVVKFRISVGFDADVEKARKLTKRIGATMLEDPEFGPIFIEPLKMKGVEEFGDYGMVLSFGMTLKPSPMQSFIRRRANLLLREAFVSNGIQFAQPTVNVGGEGAAGNASAAALQALNKNTQPAATIDGNPP</sequence>
<dbReference type="Gene3D" id="3.30.70.100">
    <property type="match status" value="1"/>
</dbReference>
<feature type="transmembrane region" description="Helical" evidence="7">
    <location>
        <begin position="401"/>
        <end position="420"/>
    </location>
</feature>
<feature type="domain" description="Mechanosensitive ion channel transmembrane helices 2/3" evidence="10">
    <location>
        <begin position="406"/>
        <end position="445"/>
    </location>
</feature>
<dbReference type="AlphaFoldDB" id="A0A7W9Y7I7"/>
<dbReference type="SUPFAM" id="SSF82861">
    <property type="entry name" value="Mechanosensitive channel protein MscS (YggB), transmembrane region"/>
    <property type="match status" value="1"/>
</dbReference>
<dbReference type="InterPro" id="IPR011014">
    <property type="entry name" value="MscS_channel_TM-2"/>
</dbReference>
<dbReference type="InterPro" id="IPR023408">
    <property type="entry name" value="MscS_beta-dom_sf"/>
</dbReference>
<evidence type="ECO:0000256" key="7">
    <source>
        <dbReference type="SAM" id="Phobius"/>
    </source>
</evidence>
<feature type="transmembrane region" description="Helical" evidence="7">
    <location>
        <begin position="198"/>
        <end position="219"/>
    </location>
</feature>
<dbReference type="PANTHER" id="PTHR30460">
    <property type="entry name" value="MODERATE CONDUCTANCE MECHANOSENSITIVE CHANNEL YBIO"/>
    <property type="match status" value="1"/>
</dbReference>
<dbReference type="Pfam" id="PF00924">
    <property type="entry name" value="MS_channel_2nd"/>
    <property type="match status" value="1"/>
</dbReference>
<feature type="chain" id="PRO_5031037356" evidence="8">
    <location>
        <begin position="20"/>
        <end position="644"/>
    </location>
</feature>
<dbReference type="Gene3D" id="1.10.287.1260">
    <property type="match status" value="1"/>
</dbReference>
<accession>A0A7W9Y7I7</accession>
<dbReference type="Proteomes" id="UP000547879">
    <property type="component" value="Unassembled WGS sequence"/>
</dbReference>
<dbReference type="InterPro" id="IPR006685">
    <property type="entry name" value="MscS_channel_2nd"/>
</dbReference>
<evidence type="ECO:0000259" key="10">
    <source>
        <dbReference type="Pfam" id="PF21088"/>
    </source>
</evidence>
<proteinExistence type="inferred from homology"/>
<dbReference type="Gene3D" id="2.30.30.60">
    <property type="match status" value="1"/>
</dbReference>
<keyword evidence="8" id="KW-0732">Signal</keyword>
<dbReference type="GO" id="GO:0008381">
    <property type="term" value="F:mechanosensitive monoatomic ion channel activity"/>
    <property type="evidence" value="ECO:0007669"/>
    <property type="project" value="InterPro"/>
</dbReference>
<dbReference type="SUPFAM" id="SSF50182">
    <property type="entry name" value="Sm-like ribonucleoproteins"/>
    <property type="match status" value="1"/>
</dbReference>
<evidence type="ECO:0000256" key="6">
    <source>
        <dbReference type="ARBA" id="ARBA00023136"/>
    </source>
</evidence>
<feature type="transmembrane region" description="Helical" evidence="7">
    <location>
        <begin position="342"/>
        <end position="365"/>
    </location>
</feature>
<dbReference type="Pfam" id="PF21088">
    <property type="entry name" value="MS_channel_1st"/>
    <property type="match status" value="1"/>
</dbReference>
<keyword evidence="5 7" id="KW-1133">Transmembrane helix</keyword>
<dbReference type="InterPro" id="IPR010920">
    <property type="entry name" value="LSM_dom_sf"/>
</dbReference>
<comment type="subcellular location">
    <subcellularLocation>
        <location evidence="1">Cell membrane</location>
        <topology evidence="1">Multi-pass membrane protein</topology>
    </subcellularLocation>
</comment>
<comment type="caution">
    <text evidence="11">The sequence shown here is derived from an EMBL/GenBank/DDBJ whole genome shotgun (WGS) entry which is preliminary data.</text>
</comment>
<dbReference type="SUPFAM" id="SSF82689">
    <property type="entry name" value="Mechanosensitive channel protein MscS (YggB), C-terminal domain"/>
    <property type="match status" value="1"/>
</dbReference>
<feature type="transmembrane region" description="Helical" evidence="7">
    <location>
        <begin position="104"/>
        <end position="126"/>
    </location>
</feature>
<organism evidence="11 12">
    <name type="scientific">Rhizobium wenxiniae</name>
    <dbReference type="NCBI Taxonomy" id="1737357"/>
    <lineage>
        <taxon>Bacteria</taxon>
        <taxon>Pseudomonadati</taxon>
        <taxon>Pseudomonadota</taxon>
        <taxon>Alphaproteobacteria</taxon>
        <taxon>Hyphomicrobiales</taxon>
        <taxon>Rhizobiaceae</taxon>
        <taxon>Rhizobium/Agrobacterium group</taxon>
        <taxon>Rhizobium</taxon>
    </lineage>
</organism>
<dbReference type="InterPro" id="IPR045276">
    <property type="entry name" value="YbiO_bact"/>
</dbReference>
<comment type="similarity">
    <text evidence="2">Belongs to the MscS (TC 1.A.23) family.</text>
</comment>
<dbReference type="InterPro" id="IPR049142">
    <property type="entry name" value="MS_channel_1st"/>
</dbReference>
<feature type="transmembrane region" description="Helical" evidence="7">
    <location>
        <begin position="426"/>
        <end position="448"/>
    </location>
</feature>
<dbReference type="PANTHER" id="PTHR30460:SF0">
    <property type="entry name" value="MODERATE CONDUCTANCE MECHANOSENSITIVE CHANNEL YBIO"/>
    <property type="match status" value="1"/>
</dbReference>
<keyword evidence="12" id="KW-1185">Reference proteome</keyword>
<evidence type="ECO:0000256" key="1">
    <source>
        <dbReference type="ARBA" id="ARBA00004651"/>
    </source>
</evidence>
<evidence type="ECO:0000256" key="2">
    <source>
        <dbReference type="ARBA" id="ARBA00008017"/>
    </source>
</evidence>
<evidence type="ECO:0000259" key="9">
    <source>
        <dbReference type="Pfam" id="PF00924"/>
    </source>
</evidence>
<keyword evidence="3" id="KW-1003">Cell membrane</keyword>
<name>A0A7W9Y7I7_9HYPH</name>
<feature type="domain" description="Mechanosensitive ion channel MscS" evidence="9">
    <location>
        <begin position="446"/>
        <end position="511"/>
    </location>
</feature>
<keyword evidence="6 7" id="KW-0472">Membrane</keyword>
<feature type="transmembrane region" description="Helical" evidence="7">
    <location>
        <begin position="225"/>
        <end position="243"/>
    </location>
</feature>
<evidence type="ECO:0000256" key="8">
    <source>
        <dbReference type="SAM" id="SignalP"/>
    </source>
</evidence>
<protein>
    <submittedName>
        <fullName evidence="11">Small-conductance mechanosensitive channel</fullName>
    </submittedName>
</protein>
<feature type="transmembrane region" description="Helical" evidence="7">
    <location>
        <begin position="313"/>
        <end position="330"/>
    </location>
</feature>